<comment type="catalytic activity">
    <reaction evidence="5">
        <text>D-glyceraldehyde + ATP = D-glyceraldehyde 3-phosphate + ADP + H(+)</text>
        <dbReference type="Rhea" id="RHEA:13941"/>
        <dbReference type="ChEBI" id="CHEBI:15378"/>
        <dbReference type="ChEBI" id="CHEBI:17378"/>
        <dbReference type="ChEBI" id="CHEBI:30616"/>
        <dbReference type="ChEBI" id="CHEBI:59776"/>
        <dbReference type="ChEBI" id="CHEBI:456216"/>
        <dbReference type="EC" id="2.7.1.28"/>
    </reaction>
</comment>
<evidence type="ECO:0000256" key="4">
    <source>
        <dbReference type="ARBA" id="ARBA00022840"/>
    </source>
</evidence>
<dbReference type="EMBL" id="CP090165">
    <property type="protein sequence ID" value="UJO14915.1"/>
    <property type="molecule type" value="Genomic_DNA"/>
</dbReference>
<proteinExistence type="predicted"/>
<dbReference type="PANTHER" id="PTHR28629:SF4">
    <property type="entry name" value="TRIOKINASE_FMN CYCLASE"/>
    <property type="match status" value="1"/>
</dbReference>
<evidence type="ECO:0000256" key="3">
    <source>
        <dbReference type="ARBA" id="ARBA00022777"/>
    </source>
</evidence>
<comment type="catalytic activity">
    <reaction evidence="6">
        <text>dihydroxyacetone + ATP = dihydroxyacetone phosphate + ADP + H(+)</text>
        <dbReference type="Rhea" id="RHEA:15773"/>
        <dbReference type="ChEBI" id="CHEBI:15378"/>
        <dbReference type="ChEBI" id="CHEBI:16016"/>
        <dbReference type="ChEBI" id="CHEBI:30616"/>
        <dbReference type="ChEBI" id="CHEBI:57642"/>
        <dbReference type="ChEBI" id="CHEBI:456216"/>
        <dbReference type="EC" id="2.7.1.29"/>
    </reaction>
</comment>
<protein>
    <submittedName>
        <fullName evidence="9">Dihydroxyacetone kinase 1</fullName>
    </submittedName>
</protein>
<evidence type="ECO:0000313" key="10">
    <source>
        <dbReference type="Proteomes" id="UP000756132"/>
    </source>
</evidence>
<dbReference type="GO" id="GO:0019563">
    <property type="term" value="P:glycerol catabolic process"/>
    <property type="evidence" value="ECO:0007669"/>
    <property type="project" value="TreeGrafter"/>
</dbReference>
<evidence type="ECO:0000259" key="8">
    <source>
        <dbReference type="PROSITE" id="PS51480"/>
    </source>
</evidence>
<dbReference type="KEGG" id="ffu:CLAFUR5_08191"/>
<accession>A0A9Q8LCF0</accession>
<dbReference type="RefSeq" id="XP_047759281.1">
    <property type="nucleotide sequence ID" value="XM_047907339.1"/>
</dbReference>
<feature type="region of interest" description="Disordered" evidence="7">
    <location>
        <begin position="293"/>
        <end position="323"/>
    </location>
</feature>
<name>A0A9Q8LCF0_PASFU</name>
<reference evidence="9" key="2">
    <citation type="journal article" date="2022" name="Microb. Genom.">
        <title>A chromosome-scale genome assembly of the tomato pathogen Cladosporium fulvum reveals a compartmentalized genome architecture and the presence of a dispensable chromosome.</title>
        <authorList>
            <person name="Zaccaron A.Z."/>
            <person name="Chen L.H."/>
            <person name="Samaras A."/>
            <person name="Stergiopoulos I."/>
        </authorList>
    </citation>
    <scope>NUCLEOTIDE SEQUENCE</scope>
    <source>
        <strain evidence="9">Race5_Kim</strain>
    </source>
</reference>
<dbReference type="Pfam" id="PF02734">
    <property type="entry name" value="Dak2"/>
    <property type="match status" value="1"/>
</dbReference>
<reference evidence="9" key="1">
    <citation type="submission" date="2021-12" db="EMBL/GenBank/DDBJ databases">
        <authorList>
            <person name="Zaccaron A."/>
            <person name="Stergiopoulos I."/>
        </authorList>
    </citation>
    <scope>NUCLEOTIDE SEQUENCE</scope>
    <source>
        <strain evidence="9">Race5_Kim</strain>
    </source>
</reference>
<dbReference type="InterPro" id="IPR004007">
    <property type="entry name" value="DhaL_dom"/>
</dbReference>
<dbReference type="GO" id="GO:0005524">
    <property type="term" value="F:ATP binding"/>
    <property type="evidence" value="ECO:0007669"/>
    <property type="project" value="UniProtKB-KW"/>
</dbReference>
<dbReference type="OMA" id="YCIYLTA"/>
<dbReference type="PROSITE" id="PS51480">
    <property type="entry name" value="DHAL"/>
    <property type="match status" value="1"/>
</dbReference>
<keyword evidence="2" id="KW-0547">Nucleotide-binding</keyword>
<dbReference type="AlphaFoldDB" id="A0A9Q8LCF0"/>
<dbReference type="PANTHER" id="PTHR28629">
    <property type="entry name" value="TRIOKINASE/FMN CYCLASE"/>
    <property type="match status" value="1"/>
</dbReference>
<dbReference type="SUPFAM" id="SSF101473">
    <property type="entry name" value="DhaL-like"/>
    <property type="match status" value="1"/>
</dbReference>
<evidence type="ECO:0000256" key="7">
    <source>
        <dbReference type="SAM" id="MobiDB-lite"/>
    </source>
</evidence>
<keyword evidence="3 9" id="KW-0418">Kinase</keyword>
<dbReference type="Gene3D" id="1.25.40.340">
    <property type="match status" value="1"/>
</dbReference>
<keyword evidence="10" id="KW-1185">Reference proteome</keyword>
<keyword evidence="1" id="KW-0808">Transferase</keyword>
<dbReference type="Proteomes" id="UP000756132">
    <property type="component" value="Chromosome 3"/>
</dbReference>
<keyword evidence="4" id="KW-0067">ATP-binding</keyword>
<dbReference type="OrthoDB" id="2139957at2759"/>
<gene>
    <name evidence="9" type="ORF">CLAFUR5_08191</name>
</gene>
<dbReference type="GO" id="GO:0005829">
    <property type="term" value="C:cytosol"/>
    <property type="evidence" value="ECO:0007669"/>
    <property type="project" value="TreeGrafter"/>
</dbReference>
<dbReference type="InterPro" id="IPR036117">
    <property type="entry name" value="DhaL_dom_sf"/>
</dbReference>
<organism evidence="9 10">
    <name type="scientific">Passalora fulva</name>
    <name type="common">Tomato leaf mold</name>
    <name type="synonym">Cladosporium fulvum</name>
    <dbReference type="NCBI Taxonomy" id="5499"/>
    <lineage>
        <taxon>Eukaryota</taxon>
        <taxon>Fungi</taxon>
        <taxon>Dikarya</taxon>
        <taxon>Ascomycota</taxon>
        <taxon>Pezizomycotina</taxon>
        <taxon>Dothideomycetes</taxon>
        <taxon>Dothideomycetidae</taxon>
        <taxon>Mycosphaerellales</taxon>
        <taxon>Mycosphaerellaceae</taxon>
        <taxon>Fulvia</taxon>
    </lineage>
</organism>
<dbReference type="GO" id="GO:0004371">
    <property type="term" value="F:glycerone kinase activity"/>
    <property type="evidence" value="ECO:0007669"/>
    <property type="project" value="UniProtKB-EC"/>
</dbReference>
<dbReference type="FunFam" id="1.25.40.340:FF:000001">
    <property type="entry name" value="Dihydroxyacetone kinase 1"/>
    <property type="match status" value="1"/>
</dbReference>
<evidence type="ECO:0000256" key="1">
    <source>
        <dbReference type="ARBA" id="ARBA00022679"/>
    </source>
</evidence>
<sequence>MAVVVEQTIPFNKDTLDLENAARWNELFPLIRPTVKSIQTAKGQNILVDMAKAKGKRYLHIVAAGSVGNFSSKLLDDKHVTAIITEKSGAGILTAQDLPHALTTAGIDVGHGLVMVRAGKERKINMHSPDVIEVEMAGELEQDHVLHLLGTATGGTRANPHNLAELLKVFVKNASTAHSKFHTAKVEDRPAVLHIEGADDYEQAKHAVQRDLKYAMRAHAAQEEDVVYSVHFSDVNGLSRLENYIIAGEIAEFLDTQNVKYALSHSTILNHTELARGFSIAICPIPVHFLEPSAKPKPHEPTGATSSSAAPSTRTLSSSKPKISFNDTSIRHRVKSACNAVISEEPTITKYDEIVGDGDCGYTLRDGAKKVLSFIADKDLTNLPSVVADLVSQLEIEMGGTSGALYCIYLTALANALATEESIAGAAKAALGELCKYTNARVGDRTMMDALMPFVETLEGSGDVKRAIEEARKGVDGTETMTASLGRSTYLDDEAIRGVPDPGAYGLLVLLEGLGNVN</sequence>
<dbReference type="SMART" id="SM01120">
    <property type="entry name" value="Dak2"/>
    <property type="match status" value="1"/>
</dbReference>
<evidence type="ECO:0000256" key="2">
    <source>
        <dbReference type="ARBA" id="ARBA00022741"/>
    </source>
</evidence>
<dbReference type="GO" id="GO:0050354">
    <property type="term" value="F:triokinase activity"/>
    <property type="evidence" value="ECO:0007669"/>
    <property type="project" value="UniProtKB-EC"/>
</dbReference>
<feature type="domain" description="DhaL" evidence="8">
    <location>
        <begin position="328"/>
        <end position="516"/>
    </location>
</feature>
<evidence type="ECO:0000313" key="9">
    <source>
        <dbReference type="EMBL" id="UJO14915.1"/>
    </source>
</evidence>
<evidence type="ECO:0000256" key="5">
    <source>
        <dbReference type="ARBA" id="ARBA00047974"/>
    </source>
</evidence>
<dbReference type="GeneID" id="71988069"/>
<evidence type="ECO:0000256" key="6">
    <source>
        <dbReference type="ARBA" id="ARBA00048898"/>
    </source>
</evidence>
<dbReference type="InterPro" id="IPR050861">
    <property type="entry name" value="Dihydroxyacetone_Kinase"/>
</dbReference>
<feature type="compositionally biased region" description="Low complexity" evidence="7">
    <location>
        <begin position="304"/>
        <end position="319"/>
    </location>
</feature>